<evidence type="ECO:0000256" key="5">
    <source>
        <dbReference type="ARBA" id="ARBA00022777"/>
    </source>
</evidence>
<dbReference type="PROSITE" id="PS50885">
    <property type="entry name" value="HAMP"/>
    <property type="match status" value="1"/>
</dbReference>
<keyword evidence="4" id="KW-0808">Transferase</keyword>
<feature type="transmembrane region" description="Helical" evidence="7">
    <location>
        <begin position="21"/>
        <end position="41"/>
    </location>
</feature>
<keyword evidence="6 7" id="KW-0472">Membrane</keyword>
<dbReference type="InterPro" id="IPR003594">
    <property type="entry name" value="HATPase_dom"/>
</dbReference>
<evidence type="ECO:0000313" key="9">
    <source>
        <dbReference type="EMBL" id="MZQ85873.1"/>
    </source>
</evidence>
<feature type="transmembrane region" description="Helical" evidence="7">
    <location>
        <begin position="321"/>
        <end position="340"/>
    </location>
</feature>
<evidence type="ECO:0000313" key="10">
    <source>
        <dbReference type="Proteomes" id="UP000481087"/>
    </source>
</evidence>
<keyword evidence="3" id="KW-0597">Phosphoprotein</keyword>
<protein>
    <submittedName>
        <fullName evidence="9">HAMP domain-containing protein</fullName>
    </submittedName>
</protein>
<evidence type="ECO:0000259" key="8">
    <source>
        <dbReference type="PROSITE" id="PS50885"/>
    </source>
</evidence>
<organism evidence="9 10">
    <name type="scientific">Paenibacillus silvestris</name>
    <dbReference type="NCBI Taxonomy" id="2606219"/>
    <lineage>
        <taxon>Bacteria</taxon>
        <taxon>Bacillati</taxon>
        <taxon>Bacillota</taxon>
        <taxon>Bacilli</taxon>
        <taxon>Bacillales</taxon>
        <taxon>Paenibacillaceae</taxon>
        <taxon>Paenibacillus</taxon>
    </lineage>
</organism>
<keyword evidence="10" id="KW-1185">Reference proteome</keyword>
<feature type="domain" description="HAMP" evidence="8">
    <location>
        <begin position="342"/>
        <end position="394"/>
    </location>
</feature>
<evidence type="ECO:0000256" key="2">
    <source>
        <dbReference type="ARBA" id="ARBA00022475"/>
    </source>
</evidence>
<name>A0A6L8V679_9BACL</name>
<dbReference type="EMBL" id="WTUZ01000036">
    <property type="protein sequence ID" value="MZQ85873.1"/>
    <property type="molecule type" value="Genomic_DNA"/>
</dbReference>
<keyword evidence="7" id="KW-0812">Transmembrane</keyword>
<dbReference type="SUPFAM" id="SSF158472">
    <property type="entry name" value="HAMP domain-like"/>
    <property type="match status" value="1"/>
</dbReference>
<dbReference type="CDD" id="cd06225">
    <property type="entry name" value="HAMP"/>
    <property type="match status" value="1"/>
</dbReference>
<comment type="caution">
    <text evidence="9">The sequence shown here is derived from an EMBL/GenBank/DDBJ whole genome shotgun (WGS) entry which is preliminary data.</text>
</comment>
<dbReference type="SMART" id="SM00387">
    <property type="entry name" value="HATPase_c"/>
    <property type="match status" value="1"/>
</dbReference>
<dbReference type="Gene3D" id="3.30.565.10">
    <property type="entry name" value="Histidine kinase-like ATPase, C-terminal domain"/>
    <property type="match status" value="1"/>
</dbReference>
<dbReference type="InterPro" id="IPR036890">
    <property type="entry name" value="HATPase_C_sf"/>
</dbReference>
<dbReference type="Proteomes" id="UP000481087">
    <property type="component" value="Unassembled WGS sequence"/>
</dbReference>
<proteinExistence type="predicted"/>
<dbReference type="GO" id="GO:0000155">
    <property type="term" value="F:phosphorelay sensor kinase activity"/>
    <property type="evidence" value="ECO:0007669"/>
    <property type="project" value="InterPro"/>
</dbReference>
<evidence type="ECO:0000256" key="6">
    <source>
        <dbReference type="ARBA" id="ARBA00023136"/>
    </source>
</evidence>
<evidence type="ECO:0000256" key="1">
    <source>
        <dbReference type="ARBA" id="ARBA00004651"/>
    </source>
</evidence>
<accession>A0A6L8V679</accession>
<evidence type="ECO:0000256" key="7">
    <source>
        <dbReference type="SAM" id="Phobius"/>
    </source>
</evidence>
<dbReference type="PANTHER" id="PTHR34220:SF7">
    <property type="entry name" value="SENSOR HISTIDINE KINASE YPDA"/>
    <property type="match status" value="1"/>
</dbReference>
<dbReference type="InterPro" id="IPR050640">
    <property type="entry name" value="Bact_2-comp_sensor_kinase"/>
</dbReference>
<evidence type="ECO:0000256" key="4">
    <source>
        <dbReference type="ARBA" id="ARBA00022679"/>
    </source>
</evidence>
<dbReference type="SMART" id="SM00304">
    <property type="entry name" value="HAMP"/>
    <property type="match status" value="1"/>
</dbReference>
<dbReference type="AlphaFoldDB" id="A0A6L8V679"/>
<dbReference type="Pfam" id="PF02518">
    <property type="entry name" value="HATPase_c"/>
    <property type="match status" value="1"/>
</dbReference>
<keyword evidence="2" id="KW-1003">Cell membrane</keyword>
<dbReference type="GO" id="GO:0005886">
    <property type="term" value="C:plasma membrane"/>
    <property type="evidence" value="ECO:0007669"/>
    <property type="project" value="UniProtKB-SubCell"/>
</dbReference>
<reference evidence="9 10" key="1">
    <citation type="submission" date="2019-12" db="EMBL/GenBank/DDBJ databases">
        <title>Paenibacillus sp. nov. sp. isolated from soil.</title>
        <authorList>
            <person name="Kim J."/>
            <person name="Jeong S.E."/>
            <person name="Jung H.S."/>
            <person name="Jeon C.O."/>
        </authorList>
    </citation>
    <scope>NUCLEOTIDE SEQUENCE [LARGE SCALE GENOMIC DNA]</scope>
    <source>
        <strain evidence="9 10">5J-6</strain>
    </source>
</reference>
<dbReference type="PANTHER" id="PTHR34220">
    <property type="entry name" value="SENSOR HISTIDINE KINASE YPDA"/>
    <property type="match status" value="1"/>
</dbReference>
<evidence type="ECO:0000256" key="3">
    <source>
        <dbReference type="ARBA" id="ARBA00022553"/>
    </source>
</evidence>
<keyword evidence="7" id="KW-1133">Transmembrane helix</keyword>
<dbReference type="Pfam" id="PF06580">
    <property type="entry name" value="His_kinase"/>
    <property type="match status" value="1"/>
</dbReference>
<dbReference type="InterPro" id="IPR003660">
    <property type="entry name" value="HAMP_dom"/>
</dbReference>
<gene>
    <name evidence="9" type="ORF">GQF01_27580</name>
</gene>
<comment type="subcellular location">
    <subcellularLocation>
        <location evidence="1">Cell membrane</location>
        <topology evidence="1">Multi-pass membrane protein</topology>
    </subcellularLocation>
</comment>
<sequence>MKKYLKLLGKKLSELRFRDKLTISYILLITVPAIVIGIKYYNTSSQIILENASKHIYEIVKKDNQIIDNRLNKLQESTLSTISNVELYTLLNAMRTDDEMQLIQMDKRIKEILNQYFIENGDIFSANLLTSYYAFGSNNVSISQEKVLDSNVYKDAKQAQGGLVWIPNYEVSEIVKSGEILNNNFNNFFAAARTINSTYFQNGSIHYMSEGIERPVLLINVKVDMFNSVFADSLPVTGAYTFVLSQDGRVISPTQSNHIKSYEDSDWFQHALLQKSGSSITTIAGKKLLVCFDRMQTTGWITAAFVPYDQLIVNLSNLRTYTLYLSIFLMVLSVIIAYLLSGWLTNPIKKLLVATHLIGIGKFTTKIPVVSDKEFSFLFTKFNQMNEKIQQLITENYEVKLREKEAEIMALNLQLNPHFLYNTLNIINWMAMDKNQDDISRMIMSLSTMLEYTVHNKKEIVPLREDMKWLKGYLHIMSTRYEGIFGVQIEIDPSLDSCTVPKLFLQPIIENSIIHGFELLETGGMIQIVGWNNESTVHFTVQDNGKGMDENQKKNIMNDDSEHVGISNIDKRIKLLFGQEYGISIDSQVGVGTSVHIVFPFRKFETSVDNF</sequence>
<dbReference type="Gene3D" id="6.10.340.10">
    <property type="match status" value="1"/>
</dbReference>
<dbReference type="RefSeq" id="WP_161410187.1">
    <property type="nucleotide sequence ID" value="NZ_WTUZ01000036.1"/>
</dbReference>
<dbReference type="InterPro" id="IPR010559">
    <property type="entry name" value="Sig_transdc_His_kin_internal"/>
</dbReference>
<dbReference type="SUPFAM" id="SSF55874">
    <property type="entry name" value="ATPase domain of HSP90 chaperone/DNA topoisomerase II/histidine kinase"/>
    <property type="match status" value="1"/>
</dbReference>
<keyword evidence="5" id="KW-0418">Kinase</keyword>